<keyword evidence="3 5" id="KW-1133">Transmembrane helix</keyword>
<dbReference type="InterPro" id="IPR022535">
    <property type="entry name" value="Golgi_pH-regulator_cons_dom"/>
</dbReference>
<evidence type="ECO:0000259" key="6">
    <source>
        <dbReference type="Pfam" id="PF12430"/>
    </source>
</evidence>
<organism evidence="8 9">
    <name type="scientific">Fragilariopsis cylindrus CCMP1102</name>
    <dbReference type="NCBI Taxonomy" id="635003"/>
    <lineage>
        <taxon>Eukaryota</taxon>
        <taxon>Sar</taxon>
        <taxon>Stramenopiles</taxon>
        <taxon>Ochrophyta</taxon>
        <taxon>Bacillariophyta</taxon>
        <taxon>Bacillariophyceae</taxon>
        <taxon>Bacillariophycidae</taxon>
        <taxon>Bacillariales</taxon>
        <taxon>Bacillariaceae</taxon>
        <taxon>Fragilariopsis</taxon>
    </lineage>
</organism>
<evidence type="ECO:0000313" key="8">
    <source>
        <dbReference type="EMBL" id="OEU13292.1"/>
    </source>
</evidence>
<feature type="transmembrane region" description="Helical" evidence="5">
    <location>
        <begin position="405"/>
        <end position="431"/>
    </location>
</feature>
<evidence type="ECO:0000259" key="7">
    <source>
        <dbReference type="Pfam" id="PF12537"/>
    </source>
</evidence>
<dbReference type="PANTHER" id="PTHR15948:SF0">
    <property type="entry name" value="GOLGI PH REGULATOR A-RELATED"/>
    <property type="match status" value="1"/>
</dbReference>
<accession>A0A1E7F535</accession>
<dbReference type="AlphaFoldDB" id="A0A1E7F535"/>
<dbReference type="InterPro" id="IPR015672">
    <property type="entry name" value="GPHR/GTG"/>
</dbReference>
<name>A0A1E7F535_9STRA</name>
<comment type="subcellular location">
    <subcellularLocation>
        <location evidence="1">Membrane</location>
        <topology evidence="1">Multi-pass membrane protein</topology>
    </subcellularLocation>
</comment>
<feature type="transmembrane region" description="Helical" evidence="5">
    <location>
        <begin position="230"/>
        <end position="250"/>
    </location>
</feature>
<dbReference type="KEGG" id="fcy:FRACYDRAFT_241629"/>
<dbReference type="Pfam" id="PF12537">
    <property type="entry name" value="GPHR_N"/>
    <property type="match status" value="1"/>
</dbReference>
<proteinExistence type="predicted"/>
<protein>
    <recommendedName>
        <fullName evidence="10">Abscisic acid G-protein coupled receptor-like domain-containing protein</fullName>
    </recommendedName>
</protein>
<dbReference type="OrthoDB" id="264392at2759"/>
<dbReference type="PANTHER" id="PTHR15948">
    <property type="entry name" value="G-PROTEIN COUPLED RECEPTOR 89-RELATED"/>
    <property type="match status" value="1"/>
</dbReference>
<keyword evidence="4 5" id="KW-0472">Membrane</keyword>
<evidence type="ECO:0008006" key="10">
    <source>
        <dbReference type="Google" id="ProtNLM"/>
    </source>
</evidence>
<evidence type="ECO:0000256" key="1">
    <source>
        <dbReference type="ARBA" id="ARBA00004141"/>
    </source>
</evidence>
<gene>
    <name evidence="8" type="ORF">FRACYDRAFT_241629</name>
</gene>
<evidence type="ECO:0000256" key="4">
    <source>
        <dbReference type="ARBA" id="ARBA00023136"/>
    </source>
</evidence>
<feature type="transmembrane region" description="Helical" evidence="5">
    <location>
        <begin position="361"/>
        <end position="385"/>
    </location>
</feature>
<reference evidence="8 9" key="1">
    <citation type="submission" date="2016-09" db="EMBL/GenBank/DDBJ databases">
        <title>Extensive genetic diversity and differential bi-allelic expression allows diatom success in the polar Southern Ocean.</title>
        <authorList>
            <consortium name="DOE Joint Genome Institute"/>
            <person name="Mock T."/>
            <person name="Otillar R.P."/>
            <person name="Strauss J."/>
            <person name="Dupont C."/>
            <person name="Frickenhaus S."/>
            <person name="Maumus F."/>
            <person name="Mcmullan M."/>
            <person name="Sanges R."/>
            <person name="Schmutz J."/>
            <person name="Toseland A."/>
            <person name="Valas R."/>
            <person name="Veluchamy A."/>
            <person name="Ward B.J."/>
            <person name="Allen A."/>
            <person name="Barry K."/>
            <person name="Falciatore A."/>
            <person name="Ferrante M."/>
            <person name="Fortunato A.E."/>
            <person name="Gloeckner G."/>
            <person name="Gruber A."/>
            <person name="Hipkin R."/>
            <person name="Janech M."/>
            <person name="Kroth P."/>
            <person name="Leese F."/>
            <person name="Lindquist E."/>
            <person name="Lyon B.R."/>
            <person name="Martin J."/>
            <person name="Mayer C."/>
            <person name="Parker M."/>
            <person name="Quesneville H."/>
            <person name="Raymond J."/>
            <person name="Uhlig C."/>
            <person name="Valentin K.U."/>
            <person name="Worden A.Z."/>
            <person name="Armbrust E.V."/>
            <person name="Bowler C."/>
            <person name="Green B."/>
            <person name="Moulton V."/>
            <person name="Van Oosterhout C."/>
            <person name="Grigoriev I."/>
        </authorList>
    </citation>
    <scope>NUCLEOTIDE SEQUENCE [LARGE SCALE GENOMIC DNA]</scope>
    <source>
        <strain evidence="8 9">CCMP1102</strain>
    </source>
</reference>
<evidence type="ECO:0000256" key="3">
    <source>
        <dbReference type="ARBA" id="ARBA00022989"/>
    </source>
</evidence>
<feature type="domain" description="Golgi pH regulator conserved" evidence="7">
    <location>
        <begin position="56"/>
        <end position="118"/>
    </location>
</feature>
<evidence type="ECO:0000313" key="9">
    <source>
        <dbReference type="Proteomes" id="UP000095751"/>
    </source>
</evidence>
<keyword evidence="2 5" id="KW-0812">Transmembrane</keyword>
<dbReference type="EMBL" id="KV784361">
    <property type="protein sequence ID" value="OEU13292.1"/>
    <property type="molecule type" value="Genomic_DNA"/>
</dbReference>
<dbReference type="InParanoid" id="A0A1E7F535"/>
<evidence type="ECO:0000256" key="2">
    <source>
        <dbReference type="ARBA" id="ARBA00022692"/>
    </source>
</evidence>
<evidence type="ECO:0000256" key="5">
    <source>
        <dbReference type="SAM" id="Phobius"/>
    </source>
</evidence>
<keyword evidence="9" id="KW-1185">Reference proteome</keyword>
<sequence length="458" mass="50041">MNDDNPSSTIFSGNSNSRTFLTVLGSAVGVVSVVGILSIIGPLVVQLPLENENTILSLVVSWICAVGLLISSLLNGFGSVSLPYTYLSGHFLHRVLPVSITNLEAELRSIQENITKKRMMLREATVEISSSSPLGSSSRSSFTGGTSNNTFSKGATYVMSSLLMQNNNNGANCLSELGDDLKYRRQILQTEIAFLEDLVRETTFDLEELKYSQIVAAASRTSIGKIKSSVGTVFSAVLLVRLINSGFIIWRSYGTLLNTEFVSHHHRKSQSDIVTTTLLWLTGHTSFSLDQYNTISQMVSLVLTAVLSFTQIRTLLRTVHIVQRRLSRFYKKCYGGPQNDVTKIGTSSAIDHSDQKGSLSFIWQIIAGFLGCYSLACTVVIKMMLPDKFSVAFSMALDETGIFTIHSSLVNMVFFSSSVLSTAILGMLLGIQRQNILRHASTLPRGGSNDKICSLPDV</sequence>
<dbReference type="InterPro" id="IPR025969">
    <property type="entry name" value="ABA_GPCR_dom"/>
</dbReference>
<feature type="domain" description="Abscisic acid G-protein coupled receptor-like" evidence="6">
    <location>
        <begin position="218"/>
        <end position="425"/>
    </location>
</feature>
<dbReference type="Pfam" id="PF12430">
    <property type="entry name" value="ABA_GPCR"/>
    <property type="match status" value="1"/>
</dbReference>
<dbReference type="GO" id="GO:0016020">
    <property type="term" value="C:membrane"/>
    <property type="evidence" value="ECO:0007669"/>
    <property type="project" value="UniProtKB-SubCell"/>
</dbReference>
<feature type="transmembrane region" description="Helical" evidence="5">
    <location>
        <begin position="20"/>
        <end position="43"/>
    </location>
</feature>
<dbReference type="Proteomes" id="UP000095751">
    <property type="component" value="Unassembled WGS sequence"/>
</dbReference>
<feature type="transmembrane region" description="Helical" evidence="5">
    <location>
        <begin position="55"/>
        <end position="74"/>
    </location>
</feature>
<feature type="transmembrane region" description="Helical" evidence="5">
    <location>
        <begin position="295"/>
        <end position="316"/>
    </location>
</feature>